<feature type="region of interest" description="Disordered" evidence="1">
    <location>
        <begin position="1606"/>
        <end position="1640"/>
    </location>
</feature>
<feature type="compositionally biased region" description="Basic and acidic residues" evidence="1">
    <location>
        <begin position="1096"/>
        <end position="1106"/>
    </location>
</feature>
<protein>
    <recommendedName>
        <fullName evidence="4">Pt repeat family protein</fullName>
    </recommendedName>
</protein>
<evidence type="ECO:0000256" key="1">
    <source>
        <dbReference type="SAM" id="MobiDB-lite"/>
    </source>
</evidence>
<feature type="region of interest" description="Disordered" evidence="1">
    <location>
        <begin position="1310"/>
        <end position="1461"/>
    </location>
</feature>
<feature type="region of interest" description="Disordered" evidence="1">
    <location>
        <begin position="518"/>
        <end position="564"/>
    </location>
</feature>
<evidence type="ECO:0008006" key="4">
    <source>
        <dbReference type="Google" id="ProtNLM"/>
    </source>
</evidence>
<feature type="compositionally biased region" description="Polar residues" evidence="1">
    <location>
        <begin position="1711"/>
        <end position="1723"/>
    </location>
</feature>
<feature type="compositionally biased region" description="Basic and acidic residues" evidence="1">
    <location>
        <begin position="1725"/>
        <end position="1735"/>
    </location>
</feature>
<reference evidence="2" key="1">
    <citation type="journal article" date="2023" name="Mol. Phylogenet. Evol.">
        <title>Genome-scale phylogeny and comparative genomics of the fungal order Sordariales.</title>
        <authorList>
            <person name="Hensen N."/>
            <person name="Bonometti L."/>
            <person name="Westerberg I."/>
            <person name="Brannstrom I.O."/>
            <person name="Guillou S."/>
            <person name="Cros-Aarteil S."/>
            <person name="Calhoun S."/>
            <person name="Haridas S."/>
            <person name="Kuo A."/>
            <person name="Mondo S."/>
            <person name="Pangilinan J."/>
            <person name="Riley R."/>
            <person name="LaButti K."/>
            <person name="Andreopoulos B."/>
            <person name="Lipzen A."/>
            <person name="Chen C."/>
            <person name="Yan M."/>
            <person name="Daum C."/>
            <person name="Ng V."/>
            <person name="Clum A."/>
            <person name="Steindorff A."/>
            <person name="Ohm R.A."/>
            <person name="Martin F."/>
            <person name="Silar P."/>
            <person name="Natvig D.O."/>
            <person name="Lalanne C."/>
            <person name="Gautier V."/>
            <person name="Ament-Velasquez S.L."/>
            <person name="Kruys A."/>
            <person name="Hutchinson M.I."/>
            <person name="Powell A.J."/>
            <person name="Barry K."/>
            <person name="Miller A.N."/>
            <person name="Grigoriev I.V."/>
            <person name="Debuchy R."/>
            <person name="Gladieux P."/>
            <person name="Hiltunen Thoren M."/>
            <person name="Johannesson H."/>
        </authorList>
    </citation>
    <scope>NUCLEOTIDE SEQUENCE</scope>
    <source>
        <strain evidence="2">CBS 118394</strain>
    </source>
</reference>
<feature type="region of interest" description="Disordered" evidence="1">
    <location>
        <begin position="821"/>
        <end position="850"/>
    </location>
</feature>
<feature type="region of interest" description="Disordered" evidence="1">
    <location>
        <begin position="1243"/>
        <end position="1284"/>
    </location>
</feature>
<feature type="region of interest" description="Disordered" evidence="1">
    <location>
        <begin position="1503"/>
        <end position="1522"/>
    </location>
</feature>
<feature type="region of interest" description="Disordered" evidence="1">
    <location>
        <begin position="671"/>
        <end position="698"/>
    </location>
</feature>
<feature type="compositionally biased region" description="Basic and acidic residues" evidence="1">
    <location>
        <begin position="687"/>
        <end position="698"/>
    </location>
</feature>
<feature type="compositionally biased region" description="Low complexity" evidence="1">
    <location>
        <begin position="908"/>
        <end position="919"/>
    </location>
</feature>
<dbReference type="Proteomes" id="UP001283341">
    <property type="component" value="Unassembled WGS sequence"/>
</dbReference>
<gene>
    <name evidence="2" type="ORF">B0H66DRAFT_539986</name>
</gene>
<feature type="compositionally biased region" description="Basic residues" evidence="1">
    <location>
        <begin position="1691"/>
        <end position="1708"/>
    </location>
</feature>
<feature type="region of interest" description="Disordered" evidence="1">
    <location>
        <begin position="1079"/>
        <end position="1202"/>
    </location>
</feature>
<feature type="compositionally biased region" description="Acidic residues" evidence="1">
    <location>
        <begin position="953"/>
        <end position="964"/>
    </location>
</feature>
<name>A0AAE0IQC6_9PEZI</name>
<feature type="compositionally biased region" description="Polar residues" evidence="1">
    <location>
        <begin position="924"/>
        <end position="938"/>
    </location>
</feature>
<reference evidence="2" key="2">
    <citation type="submission" date="2023-06" db="EMBL/GenBank/DDBJ databases">
        <authorList>
            <consortium name="Lawrence Berkeley National Laboratory"/>
            <person name="Haridas S."/>
            <person name="Hensen N."/>
            <person name="Bonometti L."/>
            <person name="Westerberg I."/>
            <person name="Brannstrom I.O."/>
            <person name="Guillou S."/>
            <person name="Cros-Aarteil S."/>
            <person name="Calhoun S."/>
            <person name="Kuo A."/>
            <person name="Mondo S."/>
            <person name="Pangilinan J."/>
            <person name="Riley R."/>
            <person name="Labutti K."/>
            <person name="Andreopoulos B."/>
            <person name="Lipzen A."/>
            <person name="Chen C."/>
            <person name="Yanf M."/>
            <person name="Daum C."/>
            <person name="Ng V."/>
            <person name="Clum A."/>
            <person name="Steindorff A."/>
            <person name="Ohm R."/>
            <person name="Martin F."/>
            <person name="Silar P."/>
            <person name="Natvig D."/>
            <person name="Lalanne C."/>
            <person name="Gautier V."/>
            <person name="Ament-Velasquez S.L."/>
            <person name="Kruys A."/>
            <person name="Hutchinson M.I."/>
            <person name="Powell A.J."/>
            <person name="Barry K."/>
            <person name="Miller A.N."/>
            <person name="Grigoriev I.V."/>
            <person name="Debuchy R."/>
            <person name="Gladieux P."/>
            <person name="Thoren M.H."/>
            <person name="Johannesson H."/>
        </authorList>
    </citation>
    <scope>NUCLEOTIDE SEQUENCE</scope>
    <source>
        <strain evidence="2">CBS 118394</strain>
    </source>
</reference>
<sequence length="1767" mass="192584">MMAWWDAKYRRRGAPSPAASIPLRSSKKDLVMGDAFPKLDTRQPTTKTTQPTVMEPERAFLSPISEEQPSPLPLRTPPLVVHVSIQFTDPVIKSRYTRSYGSSPTFEPTTRICNGLLRRIEHCSKEFITRKDSTALDMYKDDTSDEHKPLRFEMTFRIVRRGMGEWAERTFRSYQKQSLTVAITKDVIQASQRMVGLFLRRHDKDFQWFDGPVCDNDAEAPETMSPSLDDPVSLLCIPRSRFIESFQDFEFVPGYTIHLSFRNRNPRREVAAFRRTIKLNSNQPAPLSLLISENILWRGLQAINEGLESRKQDFDAHLKTCRKPDCQHFHNDALDIDLTVSNNLGPLYDVHRKIKSNLSLFQDPEARDCDDFVRAVEASLLEARDDGDSKMEGMDDFELSIVELKGMRWSRREPAKFSLGPAASYGRRTIQAALDRVQTGIGDVLRGHNVAVHISAHKRGHLIIDKAIIAHEKHGRPVDIFSSLEEEEAAFVSRLKTRIQQDIDMVFKDTCSINDIAEDEDEARVLPSPEPEADHAEKRPGVLQGESPRKRIKTYPTHLQGRSPTKPLIRRTFSLGRRSSSASSVRSARNLDDFRSGVVGSENGSRRSSMDFATTLEDHTFFAEPVPSVMESPTKSVQRRFSLMPSTSSTSTRVSSGSTLLGDTSILLEDSDTANAERKNPNSTDADTVKAERSDSQKGLRIASCPTMTNRLSSMTLSDVVGADARNSAGADPAKSYSVLRLAGYLSSNLPTRCTTAPQGQNYKLDEQEIQGIFKQADRSEMATPPAADTPYEDAEEFPTQGLDLHKTAAKCHNIQSTLHELTSPGSDEYSTAPSTPALSSGGDSSPRHSLLETPIYLRTVSGTKDLILRDFEPDSEPEESETMRVEESEMNGAARPRKEKEEPTAPPSSFNPSPESNELITDGTDNQNSEESSSPGLQSLLGYGEKSSSAATEDESAAPDEPAEPTASGICSPPPTPQDEEAIGLSEDEFYDKKLGAESVAEPDVCSSECPDFPIQEVRRSAVNHAADSNALPEPQISEGNSGPDDGTEFAELVALLVDEKSATDPIDACYSAEVDASQTTGCSGDLAVASETPETQKDGSEAEIRPLGLELADEFDESAPASAVEEEEETPGVDAGTQVGPDISNAPKEAEADIETVNKAPELATDSQVNKIQPVGEPVGPATKAPGIEEAHSTGPDAEADALDCTVTGKTISAPLDNHSIQDAPAETVAEVGDVSVAQLQTSQGPDHSEGEADRAVGVLDQNVGTEPGTDVVEDTGRRPSNAAEVCSDMICHEYSTGNRIGVAAVCDAPGPEVTDAPSAREESEPKTEGADDVAAVSKAEQLTEPEPDPETQAEGRDGVVSEEQQIELEPELEVSDHVSVSGEDPEEPEPEPAPEPQAEETDNVVLSEKEDGAEHKPHAEEADNIVVPEQDDGAESDPQVERTEIVGSEEEQTVPEYHVDDVISELEKIAEPEIQVSENFIPEKLDQTELGAQTEGIVFEEKKQPESEANPVAPEEISVDEFSAPAPRLSEDSLFNPADDMIVPECLAASEAPTNIAPDEECCFHHPINLAGGEFNPLFATPFPPVSARSCASSISEMSEVGRRGSVDTFRENDEDGDQLHPSEEEEFNFNRPPTAGWMGLGDTRRIRVGLHPGKDIRRFSLPLQYMLDRNDEGGAAGDGEAAAGGPSKKKSGSGRKWSKVRKVLSRAETQSQLPTVTSTRRVREENKKKDADSDDEESAVPRIWMLLAGTAAIAKMVKGSTIY</sequence>
<feature type="compositionally biased region" description="Basic and acidic residues" evidence="1">
    <location>
        <begin position="1410"/>
        <end position="1424"/>
    </location>
</feature>
<feature type="region of interest" description="Disordered" evidence="1">
    <location>
        <begin position="872"/>
        <end position="995"/>
    </location>
</feature>
<comment type="caution">
    <text evidence="2">The sequence shown here is derived from an EMBL/GenBank/DDBJ whole genome shotgun (WGS) entry which is preliminary data.</text>
</comment>
<proteinExistence type="predicted"/>
<feature type="compositionally biased region" description="Acidic residues" evidence="1">
    <location>
        <begin position="1386"/>
        <end position="1405"/>
    </location>
</feature>
<feature type="compositionally biased region" description="Basic and acidic residues" evidence="1">
    <location>
        <begin position="1321"/>
        <end position="1332"/>
    </location>
</feature>
<dbReference type="EMBL" id="JAUEDM010000001">
    <property type="protein sequence ID" value="KAK3329007.1"/>
    <property type="molecule type" value="Genomic_DNA"/>
</dbReference>
<evidence type="ECO:0000313" key="3">
    <source>
        <dbReference type="Proteomes" id="UP001283341"/>
    </source>
</evidence>
<keyword evidence="3" id="KW-1185">Reference proteome</keyword>
<feature type="region of interest" description="Disordered" evidence="1">
    <location>
        <begin position="1027"/>
        <end position="1049"/>
    </location>
</feature>
<feature type="compositionally biased region" description="Polar residues" evidence="1">
    <location>
        <begin position="821"/>
        <end position="844"/>
    </location>
</feature>
<accession>A0AAE0IQC6</accession>
<feature type="compositionally biased region" description="Acidic residues" evidence="1">
    <location>
        <begin position="979"/>
        <end position="991"/>
    </location>
</feature>
<feature type="compositionally biased region" description="Acidic residues" evidence="1">
    <location>
        <begin position="1367"/>
        <end position="1376"/>
    </location>
</feature>
<organism evidence="2 3">
    <name type="scientific">Apodospora peruviana</name>
    <dbReference type="NCBI Taxonomy" id="516989"/>
    <lineage>
        <taxon>Eukaryota</taxon>
        <taxon>Fungi</taxon>
        <taxon>Dikarya</taxon>
        <taxon>Ascomycota</taxon>
        <taxon>Pezizomycotina</taxon>
        <taxon>Sordariomycetes</taxon>
        <taxon>Sordariomycetidae</taxon>
        <taxon>Sordariales</taxon>
        <taxon>Lasiosphaeriaceae</taxon>
        <taxon>Apodospora</taxon>
    </lineage>
</organism>
<feature type="compositionally biased region" description="Basic and acidic residues" evidence="1">
    <location>
        <begin position="1606"/>
        <end position="1626"/>
    </location>
</feature>
<evidence type="ECO:0000313" key="2">
    <source>
        <dbReference type="EMBL" id="KAK3329007.1"/>
    </source>
</evidence>
<feature type="region of interest" description="Disordered" evidence="1">
    <location>
        <begin position="1674"/>
        <end position="1742"/>
    </location>
</feature>